<dbReference type="Proteomes" id="UP000294003">
    <property type="component" value="Unassembled WGS sequence"/>
</dbReference>
<sequence length="180" mass="20587">MPPVLRSSRKHQQPGSLLLSTRRYRKILPKMNQENSSAETVKPAQNGAAPEEVEHVEEMITECDYWPQVYCHLENRNANGKKAPRLELTCRICLSSVLKFPDAIMSNCDDWPVEELTVAPCGHIFGASCLRSWTDAKFMSREIPAHRDAVQAFLAHQFMTMAQHAYDSLRSRDNEANEWE</sequence>
<dbReference type="InterPro" id="IPR013083">
    <property type="entry name" value="Znf_RING/FYVE/PHD"/>
</dbReference>
<organism evidence="1 2">
    <name type="scientific">Monosporascus cannonballus</name>
    <dbReference type="NCBI Taxonomy" id="155416"/>
    <lineage>
        <taxon>Eukaryota</taxon>
        <taxon>Fungi</taxon>
        <taxon>Dikarya</taxon>
        <taxon>Ascomycota</taxon>
        <taxon>Pezizomycotina</taxon>
        <taxon>Sordariomycetes</taxon>
        <taxon>Xylariomycetidae</taxon>
        <taxon>Xylariales</taxon>
        <taxon>Xylariales incertae sedis</taxon>
        <taxon>Monosporascus</taxon>
    </lineage>
</organism>
<dbReference type="EMBL" id="QJNS01000117">
    <property type="protein sequence ID" value="RYO86380.1"/>
    <property type="molecule type" value="Genomic_DNA"/>
</dbReference>
<reference evidence="1 2" key="1">
    <citation type="submission" date="2018-06" db="EMBL/GenBank/DDBJ databases">
        <title>Complete Genomes of Monosporascus.</title>
        <authorList>
            <person name="Robinson A.J."/>
            <person name="Natvig D.O."/>
        </authorList>
    </citation>
    <scope>NUCLEOTIDE SEQUENCE [LARGE SCALE GENOMIC DNA]</scope>
    <source>
        <strain evidence="1 2">CBS 609.92</strain>
    </source>
</reference>
<accession>A0ABY0H7U1</accession>
<name>A0ABY0H7U1_9PEZI</name>
<dbReference type="SUPFAM" id="SSF57850">
    <property type="entry name" value="RING/U-box"/>
    <property type="match status" value="1"/>
</dbReference>
<evidence type="ECO:0008006" key="3">
    <source>
        <dbReference type="Google" id="ProtNLM"/>
    </source>
</evidence>
<comment type="caution">
    <text evidence="1">The sequence shown here is derived from an EMBL/GenBank/DDBJ whole genome shotgun (WGS) entry which is preliminary data.</text>
</comment>
<protein>
    <recommendedName>
        <fullName evidence="3">RING-type domain-containing protein</fullName>
    </recommendedName>
</protein>
<evidence type="ECO:0000313" key="2">
    <source>
        <dbReference type="Proteomes" id="UP000294003"/>
    </source>
</evidence>
<evidence type="ECO:0000313" key="1">
    <source>
        <dbReference type="EMBL" id="RYO86380.1"/>
    </source>
</evidence>
<gene>
    <name evidence="1" type="ORF">DL762_004796</name>
</gene>
<keyword evidence="2" id="KW-1185">Reference proteome</keyword>
<proteinExistence type="predicted"/>
<dbReference type="Gene3D" id="3.30.40.10">
    <property type="entry name" value="Zinc/RING finger domain, C3HC4 (zinc finger)"/>
    <property type="match status" value="1"/>
</dbReference>